<protein>
    <submittedName>
        <fullName evidence="1">Uncharacterized protein</fullName>
    </submittedName>
</protein>
<name>A0A1C4AA21_9BACT</name>
<dbReference type="Proteomes" id="UP000242818">
    <property type="component" value="Unassembled WGS sequence"/>
</dbReference>
<evidence type="ECO:0000313" key="1">
    <source>
        <dbReference type="EMBL" id="SCB91320.1"/>
    </source>
</evidence>
<dbReference type="OrthoDB" id="3711263at2"/>
<organism evidence="1 2">
    <name type="scientific">Chitinophaga costaii</name>
    <dbReference type="NCBI Taxonomy" id="1335309"/>
    <lineage>
        <taxon>Bacteria</taxon>
        <taxon>Pseudomonadati</taxon>
        <taxon>Bacteroidota</taxon>
        <taxon>Chitinophagia</taxon>
        <taxon>Chitinophagales</taxon>
        <taxon>Chitinophagaceae</taxon>
        <taxon>Chitinophaga</taxon>
    </lineage>
</organism>
<accession>A0A1C4AA21</accession>
<sequence>MIIAPLFILSCHMGGLQRLAQTCHIMLPGGAPVDYLAVELSYNHSLGIAILIKTVHGQTNHYPDKPDWCAEPMFYLVRAYVVQFAWHEFPCPLYLLQRKCVMGVAFGLMLNLRNGIKSKH</sequence>
<dbReference type="SUPFAM" id="SSF158442">
    <property type="entry name" value="DsbB-like"/>
    <property type="match status" value="1"/>
</dbReference>
<dbReference type="AlphaFoldDB" id="A0A1C4AA21"/>
<reference evidence="1 2" key="1">
    <citation type="submission" date="2016-08" db="EMBL/GenBank/DDBJ databases">
        <authorList>
            <person name="Seilhamer J.J."/>
        </authorList>
    </citation>
    <scope>NUCLEOTIDE SEQUENCE [LARGE SCALE GENOMIC DNA]</scope>
    <source>
        <strain evidence="1 2">A37T2</strain>
    </source>
</reference>
<proteinExistence type="predicted"/>
<dbReference type="InterPro" id="IPR023380">
    <property type="entry name" value="DsbB-like_sf"/>
</dbReference>
<gene>
    <name evidence="1" type="ORF">GA0116948_10232</name>
</gene>
<evidence type="ECO:0000313" key="2">
    <source>
        <dbReference type="Proteomes" id="UP000242818"/>
    </source>
</evidence>
<keyword evidence="2" id="KW-1185">Reference proteome</keyword>
<dbReference type="EMBL" id="FMAR01000002">
    <property type="protein sequence ID" value="SCB91320.1"/>
    <property type="molecule type" value="Genomic_DNA"/>
</dbReference>
<dbReference type="RefSeq" id="WP_123891740.1">
    <property type="nucleotide sequence ID" value="NZ_FMAR01000002.1"/>
</dbReference>